<reference evidence="2 3" key="1">
    <citation type="submission" date="2019-08" db="EMBL/GenBank/DDBJ databases">
        <authorList>
            <person name="Guy L."/>
        </authorList>
    </citation>
    <scope>NUCLEOTIDE SEQUENCE [LARGE SCALE GENOMIC DNA]</scope>
    <source>
        <strain evidence="2 3">SGT-108</strain>
    </source>
</reference>
<name>A0A5E4PEN7_9COXI</name>
<dbReference type="EMBL" id="LR699119">
    <property type="protein sequence ID" value="VVC74948.1"/>
    <property type="molecule type" value="Genomic_DNA"/>
</dbReference>
<sequence length="154" mass="17422">MLYVWLKFIHVLSSTVLFGTGIGTACNLFIAHRTRDISLIAAASRYVVIADWLFTGTSGVIQPLSGFAMIYVAGYPLASLWILGSITGYVIAACCWFPVVYLQIRMRDMAVRALKDNTPLPPLYYRYFNYWFILGWPAFISLIVVFYLMTAKPL</sequence>
<keyword evidence="1" id="KW-0472">Membrane</keyword>
<accession>A0A5E4PEN7</accession>
<feature type="transmembrane region" description="Helical" evidence="1">
    <location>
        <begin position="123"/>
        <end position="149"/>
    </location>
</feature>
<keyword evidence="1" id="KW-1133">Transmembrane helix</keyword>
<dbReference type="PROSITE" id="PS51257">
    <property type="entry name" value="PROKAR_LIPOPROTEIN"/>
    <property type="match status" value="1"/>
</dbReference>
<proteinExistence type="predicted"/>
<dbReference type="InterPro" id="IPR018729">
    <property type="entry name" value="DUF2269_transmembrane"/>
</dbReference>
<dbReference type="KEGG" id="asip:AQUSIP_02220"/>
<dbReference type="AlphaFoldDB" id="A0A5E4PEN7"/>
<evidence type="ECO:0000313" key="2">
    <source>
        <dbReference type="EMBL" id="VVC74948.1"/>
    </source>
</evidence>
<protein>
    <recommendedName>
        <fullName evidence="4">Integral membrane protein</fullName>
    </recommendedName>
</protein>
<evidence type="ECO:0000256" key="1">
    <source>
        <dbReference type="SAM" id="Phobius"/>
    </source>
</evidence>
<dbReference type="Pfam" id="PF10027">
    <property type="entry name" value="DUF2269"/>
    <property type="match status" value="1"/>
</dbReference>
<feature type="transmembrane region" description="Helical" evidence="1">
    <location>
        <begin position="12"/>
        <end position="31"/>
    </location>
</feature>
<keyword evidence="3" id="KW-1185">Reference proteome</keyword>
<dbReference type="Proteomes" id="UP000324194">
    <property type="component" value="Chromosome 1"/>
</dbReference>
<dbReference type="OrthoDB" id="9786302at2"/>
<evidence type="ECO:0008006" key="4">
    <source>
        <dbReference type="Google" id="ProtNLM"/>
    </source>
</evidence>
<gene>
    <name evidence="2" type="ORF">AQUSIP_02220</name>
</gene>
<keyword evidence="1" id="KW-0812">Transmembrane</keyword>
<feature type="transmembrane region" description="Helical" evidence="1">
    <location>
        <begin position="52"/>
        <end position="74"/>
    </location>
</feature>
<organism evidence="2 3">
    <name type="scientific">Aquicella siphonis</name>
    <dbReference type="NCBI Taxonomy" id="254247"/>
    <lineage>
        <taxon>Bacteria</taxon>
        <taxon>Pseudomonadati</taxon>
        <taxon>Pseudomonadota</taxon>
        <taxon>Gammaproteobacteria</taxon>
        <taxon>Legionellales</taxon>
        <taxon>Coxiellaceae</taxon>
        <taxon>Aquicella</taxon>
    </lineage>
</organism>
<feature type="transmembrane region" description="Helical" evidence="1">
    <location>
        <begin position="80"/>
        <end position="102"/>
    </location>
</feature>
<dbReference type="RefSeq" id="WP_148337812.1">
    <property type="nucleotide sequence ID" value="NZ_LR699119.1"/>
</dbReference>
<evidence type="ECO:0000313" key="3">
    <source>
        <dbReference type="Proteomes" id="UP000324194"/>
    </source>
</evidence>